<sequence>MPKDRMDNEMEYPWMKNTEITVSFFGKNSPVYREGAIINGWYESQIFKD</sequence>
<keyword evidence="2" id="KW-1185">Reference proteome</keyword>
<protein>
    <submittedName>
        <fullName evidence="1">Uncharacterized protein</fullName>
    </submittedName>
</protein>
<evidence type="ECO:0000313" key="1">
    <source>
        <dbReference type="EMBL" id="TCN57587.1"/>
    </source>
</evidence>
<accession>A0ABY2AZH9</accession>
<comment type="caution">
    <text evidence="1">The sequence shown here is derived from an EMBL/GenBank/DDBJ whole genome shotgun (WGS) entry which is preliminary data.</text>
</comment>
<name>A0ABY2AZH9_9FLAO</name>
<organism evidence="1 2">
    <name type="scientific">Flavobacterium circumlabens</name>
    <dbReference type="NCBI Taxonomy" id="2133765"/>
    <lineage>
        <taxon>Bacteria</taxon>
        <taxon>Pseudomonadati</taxon>
        <taxon>Bacteroidota</taxon>
        <taxon>Flavobacteriia</taxon>
        <taxon>Flavobacteriales</taxon>
        <taxon>Flavobacteriaceae</taxon>
        <taxon>Flavobacterium</taxon>
    </lineage>
</organism>
<reference evidence="1 2" key="1">
    <citation type="journal article" date="2015" name="Stand. Genomic Sci.">
        <title>Genomic Encyclopedia of Bacterial and Archaeal Type Strains, Phase III: the genomes of soil and plant-associated and newly described type strains.</title>
        <authorList>
            <person name="Whitman W.B."/>
            <person name="Woyke T."/>
            <person name="Klenk H.P."/>
            <person name="Zhou Y."/>
            <person name="Lilburn T.G."/>
            <person name="Beck B.J."/>
            <person name="De Vos P."/>
            <person name="Vandamme P."/>
            <person name="Eisen J.A."/>
            <person name="Garrity G."/>
            <person name="Hugenholtz P."/>
            <person name="Kyrpides N.C."/>
        </authorList>
    </citation>
    <scope>NUCLEOTIDE SEQUENCE [LARGE SCALE GENOMIC DNA]</scope>
    <source>
        <strain evidence="1 2">P5626</strain>
    </source>
</reference>
<dbReference type="Proteomes" id="UP000295270">
    <property type="component" value="Unassembled WGS sequence"/>
</dbReference>
<gene>
    <name evidence="1" type="ORF">EV142_104247</name>
</gene>
<evidence type="ECO:0000313" key="2">
    <source>
        <dbReference type="Proteomes" id="UP000295270"/>
    </source>
</evidence>
<proteinExistence type="predicted"/>
<dbReference type="EMBL" id="SLWA01000004">
    <property type="protein sequence ID" value="TCN57587.1"/>
    <property type="molecule type" value="Genomic_DNA"/>
</dbReference>